<sequence length="294" mass="32339">MPSVSVYNFLIDVTVLFLLLNSFVTYSESKKSCPLRVCYKPCASGYRFNKDGCMNCLCVDPCENVVCDRGETCKAVQYPCISTPCYLEPKCVSPCPKKNCARSCDSGYKKDSKGCYTCTCLDPCENSPCKESQLCQSSQSMCKGEVCYTSAQCLSFCPKLDCTATTCSSGYKKDADGCKICSCADACEEMICDQGTSCRLMVNPTCNNEKLCYPVAICTEIKCDVNRTVKCPIQCPGGFKRDKDDCEVCECKDPCDVQKDSCKADEVCQNIKVYCPTAKCNTDFGRCVSSIFVK</sequence>
<evidence type="ECO:0000259" key="7">
    <source>
        <dbReference type="PROSITE" id="PS51252"/>
    </source>
</evidence>
<dbReference type="Gene3D" id="2.10.22.10">
    <property type="entry name" value="Antistasin, domain 1"/>
    <property type="match status" value="3"/>
</dbReference>
<dbReference type="KEGG" id="hro:HELRODRAFT_170607"/>
<reference evidence="10" key="1">
    <citation type="submission" date="2012-12" db="EMBL/GenBank/DDBJ databases">
        <authorList>
            <person name="Hellsten U."/>
            <person name="Grimwood J."/>
            <person name="Chapman J.A."/>
            <person name="Shapiro H."/>
            <person name="Aerts A."/>
            <person name="Otillar R.P."/>
            <person name="Terry A.Y."/>
            <person name="Boore J.L."/>
            <person name="Simakov O."/>
            <person name="Marletaz F."/>
            <person name="Cho S.-J."/>
            <person name="Edsinger-Gonzales E."/>
            <person name="Havlak P."/>
            <person name="Kuo D.-H."/>
            <person name="Larsson T."/>
            <person name="Lv J."/>
            <person name="Arendt D."/>
            <person name="Savage R."/>
            <person name="Osoegawa K."/>
            <person name="de Jong P."/>
            <person name="Lindberg D.R."/>
            <person name="Seaver E.C."/>
            <person name="Weisblat D.A."/>
            <person name="Putnam N.H."/>
            <person name="Grigoriev I.V."/>
            <person name="Rokhsar D.S."/>
        </authorList>
    </citation>
    <scope>NUCLEOTIDE SEQUENCE</scope>
</reference>
<dbReference type="InterPro" id="IPR004094">
    <property type="entry name" value="Antistasin-like"/>
</dbReference>
<protein>
    <recommendedName>
        <fullName evidence="7">Antistasin-like domain-containing protein</fullName>
    </recommendedName>
</protein>
<evidence type="ECO:0000256" key="4">
    <source>
        <dbReference type="ARBA" id="ARBA00022690"/>
    </source>
</evidence>
<comment type="similarity">
    <text evidence="2">Belongs to the protease inhibitor I15 (antistasin) family.</text>
</comment>
<feature type="signal peptide" evidence="6">
    <location>
        <begin position="1"/>
        <end position="29"/>
    </location>
</feature>
<evidence type="ECO:0000256" key="3">
    <source>
        <dbReference type="ARBA" id="ARBA00022525"/>
    </source>
</evidence>
<feature type="domain" description="Antistasin-like" evidence="7">
    <location>
        <begin position="218"/>
        <end position="251"/>
    </location>
</feature>
<reference evidence="8 10" key="2">
    <citation type="journal article" date="2013" name="Nature">
        <title>Insights into bilaterian evolution from three spiralian genomes.</title>
        <authorList>
            <person name="Simakov O."/>
            <person name="Marletaz F."/>
            <person name="Cho S.J."/>
            <person name="Edsinger-Gonzales E."/>
            <person name="Havlak P."/>
            <person name="Hellsten U."/>
            <person name="Kuo D.H."/>
            <person name="Larsson T."/>
            <person name="Lv J."/>
            <person name="Arendt D."/>
            <person name="Savage R."/>
            <person name="Osoegawa K."/>
            <person name="de Jong P."/>
            <person name="Grimwood J."/>
            <person name="Chapman J.A."/>
            <person name="Shapiro H."/>
            <person name="Aerts A."/>
            <person name="Otillar R.P."/>
            <person name="Terry A.Y."/>
            <person name="Boore J.L."/>
            <person name="Grigoriev I.V."/>
            <person name="Lindberg D.R."/>
            <person name="Seaver E.C."/>
            <person name="Weisblat D.A."/>
            <person name="Putnam N.H."/>
            <person name="Rokhsar D.S."/>
        </authorList>
    </citation>
    <scope>NUCLEOTIDE SEQUENCE</scope>
</reference>
<dbReference type="EMBL" id="AMQM01003612">
    <property type="status" value="NOT_ANNOTATED_CDS"/>
    <property type="molecule type" value="Genomic_DNA"/>
</dbReference>
<dbReference type="HOGENOM" id="CLU_947569_0_0_1"/>
<feature type="domain" description="Antistasin-like" evidence="7">
    <location>
        <begin position="95"/>
        <end position="120"/>
    </location>
</feature>
<dbReference type="GO" id="GO:0004867">
    <property type="term" value="F:serine-type endopeptidase inhibitor activity"/>
    <property type="evidence" value="ECO:0000318"/>
    <property type="project" value="GO_Central"/>
</dbReference>
<keyword evidence="6" id="KW-0732">Signal</keyword>
<organism evidence="9 10">
    <name type="scientific">Helobdella robusta</name>
    <name type="common">Californian leech</name>
    <dbReference type="NCBI Taxonomy" id="6412"/>
    <lineage>
        <taxon>Eukaryota</taxon>
        <taxon>Metazoa</taxon>
        <taxon>Spiralia</taxon>
        <taxon>Lophotrochozoa</taxon>
        <taxon>Annelida</taxon>
        <taxon>Clitellata</taxon>
        <taxon>Hirudinea</taxon>
        <taxon>Rhynchobdellida</taxon>
        <taxon>Glossiphoniidae</taxon>
        <taxon>Helobdella</taxon>
    </lineage>
</organism>
<dbReference type="EMBL" id="KB096222">
    <property type="protein sequence ID" value="ESO07278.1"/>
    <property type="molecule type" value="Genomic_DNA"/>
</dbReference>
<dbReference type="AlphaFoldDB" id="T1F384"/>
<dbReference type="OMA" id="ACEEMIC"/>
<dbReference type="InParanoid" id="T1F384"/>
<comment type="subcellular location">
    <subcellularLocation>
        <location evidence="1">Secreted</location>
    </subcellularLocation>
</comment>
<dbReference type="EnsemblMetazoa" id="HelroT170607">
    <property type="protein sequence ID" value="HelroP170607"/>
    <property type="gene ID" value="HelroG170607"/>
</dbReference>
<dbReference type="GeneID" id="20203283"/>
<evidence type="ECO:0000256" key="6">
    <source>
        <dbReference type="SAM" id="SignalP"/>
    </source>
</evidence>
<feature type="chain" id="PRO_5010980197" description="Antistasin-like domain-containing protein" evidence="6">
    <location>
        <begin position="30"/>
        <end position="294"/>
    </location>
</feature>
<dbReference type="SUPFAM" id="SSF57262">
    <property type="entry name" value="Leech antihemostatic proteins"/>
    <property type="match status" value="2"/>
</dbReference>
<proteinExistence type="inferred from homology"/>
<evidence type="ECO:0000256" key="5">
    <source>
        <dbReference type="ARBA" id="ARBA00022900"/>
    </source>
</evidence>
<keyword evidence="5" id="KW-0722">Serine protease inhibitor</keyword>
<keyword evidence="10" id="KW-1185">Reference proteome</keyword>
<dbReference type="OrthoDB" id="10021323at2759"/>
<feature type="domain" description="Antistasin-like" evidence="7">
    <location>
        <begin position="157"/>
        <end position="183"/>
    </location>
</feature>
<reference evidence="9" key="3">
    <citation type="submission" date="2015-06" db="UniProtKB">
        <authorList>
            <consortium name="EnsemblMetazoa"/>
        </authorList>
    </citation>
    <scope>IDENTIFICATION</scope>
</reference>
<dbReference type="InterPro" id="IPR011061">
    <property type="entry name" value="Hirudin/antistatin"/>
</dbReference>
<dbReference type="RefSeq" id="XP_009014656.1">
    <property type="nucleotide sequence ID" value="XM_009016408.1"/>
</dbReference>
<gene>
    <name evidence="9" type="primary">20203283</name>
    <name evidence="8" type="ORF">HELRODRAFT_170607</name>
</gene>
<name>T1F384_HELRO</name>
<evidence type="ECO:0000313" key="10">
    <source>
        <dbReference type="Proteomes" id="UP000015101"/>
    </source>
</evidence>
<dbReference type="GO" id="GO:0005615">
    <property type="term" value="C:extracellular space"/>
    <property type="evidence" value="ECO:0000318"/>
    <property type="project" value="GO_Central"/>
</dbReference>
<dbReference type="Pfam" id="PF02822">
    <property type="entry name" value="Antistasin"/>
    <property type="match status" value="3"/>
</dbReference>
<evidence type="ECO:0000256" key="2">
    <source>
        <dbReference type="ARBA" id="ARBA00008768"/>
    </source>
</evidence>
<keyword evidence="3" id="KW-0964">Secreted</keyword>
<evidence type="ECO:0000313" key="8">
    <source>
        <dbReference type="EMBL" id="ESO07278.1"/>
    </source>
</evidence>
<dbReference type="Proteomes" id="UP000015101">
    <property type="component" value="Unassembled WGS sequence"/>
</dbReference>
<dbReference type="PROSITE" id="PS51252">
    <property type="entry name" value="ANTISTASIN"/>
    <property type="match status" value="3"/>
</dbReference>
<accession>T1F384</accession>
<evidence type="ECO:0000313" key="9">
    <source>
        <dbReference type="EnsemblMetazoa" id="HelroP170607"/>
    </source>
</evidence>
<keyword evidence="4" id="KW-0646">Protease inhibitor</keyword>
<dbReference type="CTD" id="20203283"/>
<evidence type="ECO:0000256" key="1">
    <source>
        <dbReference type="ARBA" id="ARBA00004613"/>
    </source>
</evidence>